<dbReference type="InterPro" id="IPR050078">
    <property type="entry name" value="Ribosomal_L11_MeTrfase_PrmA"/>
</dbReference>
<dbReference type="STRING" id="1236970.JCM9140_3324"/>
<dbReference type="GO" id="GO:0005840">
    <property type="term" value="C:ribosome"/>
    <property type="evidence" value="ECO:0007669"/>
    <property type="project" value="UniProtKB-KW"/>
</dbReference>
<dbReference type="PANTHER" id="PTHR43648:SF1">
    <property type="entry name" value="ELECTRON TRANSFER FLAVOPROTEIN BETA SUBUNIT LYSINE METHYLTRANSFERASE"/>
    <property type="match status" value="1"/>
</dbReference>
<name>W4Q657_9BACI</name>
<sequence length="298" mass="33669">MLHEFTINVPFQTIETVTEKLNTAGMYHLYYESPIEIIKVQNGYGVEHKENANVDLKIYASEDEVNNLPTSYFEKIEQTLSISKEQIQYVTHEEENWESSYEFADVDLGNDWVITYPHSTNTYEGKHILKFDPLAAFGTGLHETTQGCLKLLVTKDVAGKKILDLGTGSGMLSVAASIKGAKKVVAIDYEPVEREVLHNAKLNGLTNELEVIQADLIDGDFTIDEQYDLILINIGADETMSILTKHDLLKNSNEFIISGLVEWHLDSLIEQFEKGGFEIAEKLQLNEWVSIYFRAVAE</sequence>
<dbReference type="Pfam" id="PF06325">
    <property type="entry name" value="PrmA"/>
    <property type="match status" value="1"/>
</dbReference>
<dbReference type="GO" id="GO:0032259">
    <property type="term" value="P:methylation"/>
    <property type="evidence" value="ECO:0007669"/>
    <property type="project" value="UniProtKB-KW"/>
</dbReference>
<organism evidence="6 7">
    <name type="scientific">Halalkalibacter wakoensis JCM 9140</name>
    <dbReference type="NCBI Taxonomy" id="1236970"/>
    <lineage>
        <taxon>Bacteria</taxon>
        <taxon>Bacillati</taxon>
        <taxon>Bacillota</taxon>
        <taxon>Bacilli</taxon>
        <taxon>Bacillales</taxon>
        <taxon>Bacillaceae</taxon>
        <taxon>Halalkalibacter</taxon>
    </lineage>
</organism>
<keyword evidence="3 6" id="KW-0489">Methyltransferase</keyword>
<dbReference type="EMBL" id="BAUT01000042">
    <property type="protein sequence ID" value="GAE27198.1"/>
    <property type="molecule type" value="Genomic_DNA"/>
</dbReference>
<dbReference type="PANTHER" id="PTHR43648">
    <property type="entry name" value="ELECTRON TRANSFER FLAVOPROTEIN BETA SUBUNIT LYSINE METHYLTRANSFERASE"/>
    <property type="match status" value="1"/>
</dbReference>
<dbReference type="SUPFAM" id="SSF53335">
    <property type="entry name" value="S-adenosyl-L-methionine-dependent methyltransferases"/>
    <property type="match status" value="1"/>
</dbReference>
<comment type="caution">
    <text evidence="6">The sequence shown here is derived from an EMBL/GenBank/DDBJ whole genome shotgun (WGS) entry which is preliminary data.</text>
</comment>
<comment type="similarity">
    <text evidence="1">Belongs to the methyltransferase superfamily. PrmA family.</text>
</comment>
<evidence type="ECO:0000256" key="1">
    <source>
        <dbReference type="ARBA" id="ARBA00009741"/>
    </source>
</evidence>
<accession>W4Q657</accession>
<keyword evidence="5" id="KW-0949">S-adenosyl-L-methionine</keyword>
<dbReference type="Proteomes" id="UP000018890">
    <property type="component" value="Unassembled WGS sequence"/>
</dbReference>
<dbReference type="InterPro" id="IPR029063">
    <property type="entry name" value="SAM-dependent_MTases_sf"/>
</dbReference>
<evidence type="ECO:0000313" key="7">
    <source>
        <dbReference type="Proteomes" id="UP000018890"/>
    </source>
</evidence>
<gene>
    <name evidence="6" type="ORF">JCM9140_3324</name>
</gene>
<reference evidence="6" key="1">
    <citation type="journal article" date="2014" name="Genome Announc.">
        <title>Draft Genome Sequences of Three Alkaliphilic Bacillus Strains, Bacillus wakoensis JCM 9140T, Bacillus akibai JCM 9157T, and Bacillus hemicellulosilyticus JCM 9152T.</title>
        <authorList>
            <person name="Yuki M."/>
            <person name="Oshima K."/>
            <person name="Suda W."/>
            <person name="Oshida Y."/>
            <person name="Kitamura K."/>
            <person name="Iida T."/>
            <person name="Hattori M."/>
            <person name="Ohkuma M."/>
        </authorList>
    </citation>
    <scope>NUCLEOTIDE SEQUENCE [LARGE SCALE GENOMIC DNA]</scope>
    <source>
        <strain evidence="6">JCM 9140</strain>
    </source>
</reference>
<keyword evidence="6" id="KW-0689">Ribosomal protein</keyword>
<dbReference type="AlphaFoldDB" id="W4Q657"/>
<dbReference type="OrthoDB" id="1888493at2"/>
<dbReference type="GO" id="GO:0008276">
    <property type="term" value="F:protein methyltransferase activity"/>
    <property type="evidence" value="ECO:0007669"/>
    <property type="project" value="InterPro"/>
</dbReference>
<dbReference type="PIRSF" id="PIRSF000401">
    <property type="entry name" value="RPL11_MTase"/>
    <property type="match status" value="1"/>
</dbReference>
<keyword evidence="6" id="KW-0687">Ribonucleoprotein</keyword>
<evidence type="ECO:0000313" key="6">
    <source>
        <dbReference type="EMBL" id="GAE27198.1"/>
    </source>
</evidence>
<evidence type="ECO:0000256" key="2">
    <source>
        <dbReference type="ARBA" id="ARBA00022490"/>
    </source>
</evidence>
<keyword evidence="7" id="KW-1185">Reference proteome</keyword>
<dbReference type="CDD" id="cd02440">
    <property type="entry name" value="AdoMet_MTases"/>
    <property type="match status" value="1"/>
</dbReference>
<proteinExistence type="inferred from homology"/>
<dbReference type="InterPro" id="IPR004498">
    <property type="entry name" value="Ribosomal_PrmA_MeTrfase"/>
</dbReference>
<evidence type="ECO:0000256" key="3">
    <source>
        <dbReference type="ARBA" id="ARBA00022603"/>
    </source>
</evidence>
<dbReference type="Gene3D" id="3.40.50.150">
    <property type="entry name" value="Vaccinia Virus protein VP39"/>
    <property type="match status" value="1"/>
</dbReference>
<keyword evidence="2" id="KW-0963">Cytoplasm</keyword>
<keyword evidence="4 6" id="KW-0808">Transferase</keyword>
<dbReference type="RefSeq" id="WP_034748033.1">
    <property type="nucleotide sequence ID" value="NZ_BAUT01000042.1"/>
</dbReference>
<evidence type="ECO:0000256" key="5">
    <source>
        <dbReference type="ARBA" id="ARBA00022691"/>
    </source>
</evidence>
<evidence type="ECO:0000256" key="4">
    <source>
        <dbReference type="ARBA" id="ARBA00022679"/>
    </source>
</evidence>
<protein>
    <submittedName>
        <fullName evidence="6">Ribosomal protein L11 methyltransferase</fullName>
    </submittedName>
</protein>